<dbReference type="Pfam" id="PF02525">
    <property type="entry name" value="Flavodoxin_2"/>
    <property type="match status" value="1"/>
</dbReference>
<comment type="catalytic activity">
    <reaction evidence="5">
        <text>N,N-dimethyl-1,4-phenylenediamine + anthranilate + 2 NAD(+) = 2-(4-dimethylaminophenyl)diazenylbenzoate + 2 NADH + 2 H(+)</text>
        <dbReference type="Rhea" id="RHEA:55872"/>
        <dbReference type="ChEBI" id="CHEBI:15378"/>
        <dbReference type="ChEBI" id="CHEBI:15783"/>
        <dbReference type="ChEBI" id="CHEBI:16567"/>
        <dbReference type="ChEBI" id="CHEBI:57540"/>
        <dbReference type="ChEBI" id="CHEBI:57945"/>
        <dbReference type="ChEBI" id="CHEBI:71579"/>
        <dbReference type="EC" id="1.7.1.17"/>
    </reaction>
    <physiologicalReaction direction="right-to-left" evidence="5">
        <dbReference type="Rhea" id="RHEA:55874"/>
    </physiologicalReaction>
</comment>
<comment type="caution">
    <text evidence="6">Lacks conserved residue(s) required for the propagation of feature annotation.</text>
</comment>
<dbReference type="GO" id="GO:0009055">
    <property type="term" value="F:electron transfer activity"/>
    <property type="evidence" value="ECO:0007669"/>
    <property type="project" value="UniProtKB-UniRule"/>
</dbReference>
<dbReference type="InterPro" id="IPR023048">
    <property type="entry name" value="NADH:quinone_OxRdtase_FMN_depd"/>
</dbReference>
<evidence type="ECO:0000256" key="2">
    <source>
        <dbReference type="ARBA" id="ARBA00022643"/>
    </source>
</evidence>
<comment type="catalytic activity">
    <reaction evidence="6">
        <text>2 a quinone + NADH + H(+) = 2 a 1,4-benzosemiquinone + NAD(+)</text>
        <dbReference type="Rhea" id="RHEA:65952"/>
        <dbReference type="ChEBI" id="CHEBI:15378"/>
        <dbReference type="ChEBI" id="CHEBI:57540"/>
        <dbReference type="ChEBI" id="CHEBI:57945"/>
        <dbReference type="ChEBI" id="CHEBI:132124"/>
        <dbReference type="ChEBI" id="CHEBI:134225"/>
    </reaction>
</comment>
<evidence type="ECO:0000256" key="1">
    <source>
        <dbReference type="ARBA" id="ARBA00022630"/>
    </source>
</evidence>
<dbReference type="Gene3D" id="3.40.50.360">
    <property type="match status" value="1"/>
</dbReference>
<name>A0A2N3IYQ8_AERSO</name>
<keyword evidence="1 6" id="KW-0285">Flavoprotein</keyword>
<dbReference type="Proteomes" id="UP000233467">
    <property type="component" value="Unassembled WGS sequence"/>
</dbReference>
<reference evidence="8 9" key="1">
    <citation type="journal article" date="2017" name="Front. Microbiol.">
        <title>Strong Genomic and Phenotypic Heterogeneity in the Aeromonas sobria Species Complex.</title>
        <authorList>
            <person name="Gauthier J."/>
            <person name="Vincent A.T."/>
            <person name="Charette S.J."/>
            <person name="Derome N."/>
        </authorList>
    </citation>
    <scope>NUCLEOTIDE SEQUENCE [LARGE SCALE GENOMIC DNA]</scope>
    <source>
        <strain evidence="8 9">TM18</strain>
    </source>
</reference>
<comment type="cofactor">
    <cofactor evidence="6">
        <name>FMN</name>
        <dbReference type="ChEBI" id="CHEBI:58210"/>
    </cofactor>
    <text evidence="6">Binds 1 FMN per subunit.</text>
</comment>
<dbReference type="HAMAP" id="MF_01216">
    <property type="entry name" value="Azoreductase_type1"/>
    <property type="match status" value="1"/>
</dbReference>
<feature type="binding site" evidence="6">
    <location>
        <begin position="52"/>
        <end position="54"/>
    </location>
    <ligand>
        <name>FMN</name>
        <dbReference type="ChEBI" id="CHEBI:58210"/>
    </ligand>
</feature>
<dbReference type="InterPro" id="IPR029039">
    <property type="entry name" value="Flavoprotein-like_sf"/>
</dbReference>
<comment type="similarity">
    <text evidence="6">Belongs to the azoreductase type 1 family.</text>
</comment>
<dbReference type="EC" id="1.7.1.17" evidence="6"/>
<evidence type="ECO:0000256" key="3">
    <source>
        <dbReference type="ARBA" id="ARBA00023002"/>
    </source>
</evidence>
<evidence type="ECO:0000256" key="4">
    <source>
        <dbReference type="ARBA" id="ARBA00023027"/>
    </source>
</evidence>
<dbReference type="GO" id="GO:0010181">
    <property type="term" value="F:FMN binding"/>
    <property type="evidence" value="ECO:0007669"/>
    <property type="project" value="UniProtKB-UniRule"/>
</dbReference>
<evidence type="ECO:0000313" key="9">
    <source>
        <dbReference type="Proteomes" id="UP000233467"/>
    </source>
</evidence>
<dbReference type="EC" id="1.6.5.-" evidence="6"/>
<accession>A0A2N3IYQ8</accession>
<proteinExistence type="inferred from homology"/>
<dbReference type="PANTHER" id="PTHR43741">
    <property type="entry name" value="FMN-DEPENDENT NADH-AZOREDUCTASE 1"/>
    <property type="match status" value="1"/>
</dbReference>
<comment type="function">
    <text evidence="6">Quinone reductase that provides resistance to thiol-specific stress caused by electrophilic quinones.</text>
</comment>
<dbReference type="InterPro" id="IPR003680">
    <property type="entry name" value="Flavodoxin_fold"/>
</dbReference>
<dbReference type="InterPro" id="IPR050104">
    <property type="entry name" value="FMN-dep_NADH:Q_OxRdtase_AzoR1"/>
</dbReference>
<organism evidence="8 9">
    <name type="scientific">Aeromonas sobria</name>
    <dbReference type="NCBI Taxonomy" id="646"/>
    <lineage>
        <taxon>Bacteria</taxon>
        <taxon>Pseudomonadati</taxon>
        <taxon>Pseudomonadota</taxon>
        <taxon>Gammaproteobacteria</taxon>
        <taxon>Aeromonadales</taxon>
        <taxon>Aeromonadaceae</taxon>
        <taxon>Aeromonas</taxon>
    </lineage>
</organism>
<comment type="subunit">
    <text evidence="6">Homodimer.</text>
</comment>
<comment type="caution">
    <text evidence="8">The sequence shown here is derived from an EMBL/GenBank/DDBJ whole genome shotgun (WGS) entry which is preliminary data.</text>
</comment>
<gene>
    <name evidence="6" type="primary">azoR</name>
    <name evidence="8" type="ORF">CJP16_10610</name>
</gene>
<evidence type="ECO:0000259" key="7">
    <source>
        <dbReference type="Pfam" id="PF02525"/>
    </source>
</evidence>
<dbReference type="EMBL" id="NQMM01000029">
    <property type="protein sequence ID" value="PKQ77984.1"/>
    <property type="molecule type" value="Genomic_DNA"/>
</dbReference>
<dbReference type="AlphaFoldDB" id="A0A2N3IYQ8"/>
<evidence type="ECO:0000256" key="5">
    <source>
        <dbReference type="ARBA" id="ARBA00048542"/>
    </source>
</evidence>
<comment type="function">
    <text evidence="6">Also exhibits azoreductase activity. Catalyzes the reductive cleavage of the azo bond in aromatic azo compounds to the corresponding amines.</text>
</comment>
<dbReference type="GO" id="GO:0016655">
    <property type="term" value="F:oxidoreductase activity, acting on NAD(P)H, quinone or similar compound as acceptor"/>
    <property type="evidence" value="ECO:0007669"/>
    <property type="project" value="InterPro"/>
</dbReference>
<evidence type="ECO:0000256" key="6">
    <source>
        <dbReference type="HAMAP-Rule" id="MF_01216"/>
    </source>
</evidence>
<sequence>MNKLSIYFRYQQISTMFRVTSIDSNAVQPTTKWSFTMANILVLKSSILGQYSQSNALIDGFLAQHQSDTVTVRDLAALNLPVLDGELASGLRGGDNLNERQLAVIAQSDELIAELKASDLVVIAAPMYNFNIPTQLKNWIDLVARAGVTFRYTETGPVGMVENTRALVISPRGGMHVGSATDLVTPYMRTVLGFIGIKAVDFIYAEGMGMGPDAQSKGMDAAKAQLETLAI</sequence>
<feature type="binding site" evidence="6">
    <location>
        <position position="46"/>
    </location>
    <ligand>
        <name>FMN</name>
        <dbReference type="ChEBI" id="CHEBI:58210"/>
    </ligand>
</feature>
<keyword evidence="9" id="KW-1185">Reference proteome</keyword>
<dbReference type="PANTHER" id="PTHR43741:SF2">
    <property type="entry name" value="FMN-DEPENDENT NADH:QUINONE OXIDOREDUCTASE"/>
    <property type="match status" value="1"/>
</dbReference>
<keyword evidence="3 6" id="KW-0560">Oxidoreductase</keyword>
<feature type="binding site" evidence="6">
    <location>
        <begin position="127"/>
        <end position="130"/>
    </location>
    <ligand>
        <name>FMN</name>
        <dbReference type="ChEBI" id="CHEBI:58210"/>
    </ligand>
</feature>
<evidence type="ECO:0000313" key="8">
    <source>
        <dbReference type="EMBL" id="PKQ77984.1"/>
    </source>
</evidence>
<dbReference type="GO" id="GO:0016652">
    <property type="term" value="F:oxidoreductase activity, acting on NAD(P)H as acceptor"/>
    <property type="evidence" value="ECO:0007669"/>
    <property type="project" value="UniProtKB-UniRule"/>
</dbReference>
<protein>
    <recommendedName>
        <fullName evidence="6">FMN dependent NADH:quinone oxidoreductase</fullName>
        <ecNumber evidence="6">1.6.5.-</ecNumber>
    </recommendedName>
    <alternativeName>
        <fullName evidence="6">Azo-dye reductase</fullName>
    </alternativeName>
    <alternativeName>
        <fullName evidence="6">FMN-dependent NADH-azo compound oxidoreductase</fullName>
    </alternativeName>
    <alternativeName>
        <fullName evidence="6">FMN-dependent NADH-azoreductase</fullName>
        <ecNumber evidence="6">1.7.1.17</ecNumber>
    </alternativeName>
</protein>
<keyword evidence="2 6" id="KW-0288">FMN</keyword>
<dbReference type="SUPFAM" id="SSF52218">
    <property type="entry name" value="Flavoproteins"/>
    <property type="match status" value="1"/>
</dbReference>
<keyword evidence="4 6" id="KW-0520">NAD</keyword>
<feature type="domain" description="Flavodoxin-like fold" evidence="7">
    <location>
        <begin position="39"/>
        <end position="228"/>
    </location>
</feature>